<dbReference type="EMBL" id="CAJHJT010000034">
    <property type="protein sequence ID" value="CAD7006249.1"/>
    <property type="molecule type" value="Genomic_DNA"/>
</dbReference>
<keyword evidence="2" id="KW-1185">Reference proteome</keyword>
<evidence type="ECO:0000313" key="2">
    <source>
        <dbReference type="Proteomes" id="UP000606786"/>
    </source>
</evidence>
<sequence length="275" mass="32268">MDNLDVEMQIIHGEVLPDDIDRNASFNIGENTDELDLALIKYITQSNRLLFLERENTWNDFQTVNEKFGEFTIEQLYDHFQRKVLPNIYNYELTPIQKQMLELLSLHPEYERVTNGYQRLPVERRIGYDRLPKEGQDFVIVEEQNQLRQLLDDVSSSDTQSELTKEFDLTKPSNSPTHTLLLRCPYERKFTGYDYQFSKENAALLSAALSNDFELSGRVLIEPRELHARLRSAKRNFEQYGNMPENCLNAAKLLEKIKKLKELREAIVDVVADRF</sequence>
<comment type="caution">
    <text evidence="1">The sequence shown here is derived from an EMBL/GenBank/DDBJ whole genome shotgun (WGS) entry which is preliminary data.</text>
</comment>
<evidence type="ECO:0000313" key="1">
    <source>
        <dbReference type="EMBL" id="CAD7006249.1"/>
    </source>
</evidence>
<protein>
    <submittedName>
        <fullName evidence="1">(Mediterranean fruit fly) hypothetical protein</fullName>
    </submittedName>
</protein>
<dbReference type="Proteomes" id="UP000606786">
    <property type="component" value="Unassembled WGS sequence"/>
</dbReference>
<dbReference type="AlphaFoldDB" id="A0A811V483"/>
<organism evidence="1 2">
    <name type="scientific">Ceratitis capitata</name>
    <name type="common">Mediterranean fruit fly</name>
    <name type="synonym">Tephritis capitata</name>
    <dbReference type="NCBI Taxonomy" id="7213"/>
    <lineage>
        <taxon>Eukaryota</taxon>
        <taxon>Metazoa</taxon>
        <taxon>Ecdysozoa</taxon>
        <taxon>Arthropoda</taxon>
        <taxon>Hexapoda</taxon>
        <taxon>Insecta</taxon>
        <taxon>Pterygota</taxon>
        <taxon>Neoptera</taxon>
        <taxon>Endopterygota</taxon>
        <taxon>Diptera</taxon>
        <taxon>Brachycera</taxon>
        <taxon>Muscomorpha</taxon>
        <taxon>Tephritoidea</taxon>
        <taxon>Tephritidae</taxon>
        <taxon>Ceratitis</taxon>
        <taxon>Ceratitis</taxon>
    </lineage>
</organism>
<proteinExistence type="predicted"/>
<reference evidence="1" key="1">
    <citation type="submission" date="2020-11" db="EMBL/GenBank/DDBJ databases">
        <authorList>
            <person name="Whitehead M."/>
        </authorList>
    </citation>
    <scope>NUCLEOTIDE SEQUENCE</scope>
    <source>
        <strain evidence="1">EGII</strain>
    </source>
</reference>
<gene>
    <name evidence="1" type="ORF">CCAP1982_LOCUS14575</name>
</gene>
<accession>A0A811V483</accession>
<dbReference type="OrthoDB" id="8003490at2759"/>
<name>A0A811V483_CERCA</name>